<feature type="domain" description="C-type lectin" evidence="2">
    <location>
        <begin position="91"/>
        <end position="179"/>
    </location>
</feature>
<dbReference type="InterPro" id="IPR016186">
    <property type="entry name" value="C-type_lectin-like/link_sf"/>
</dbReference>
<protein>
    <recommendedName>
        <fullName evidence="2">C-type lectin domain-containing protein</fullName>
    </recommendedName>
</protein>
<reference evidence="3 4" key="1">
    <citation type="submission" date="2020-06" db="EMBL/GenBank/DDBJ databases">
        <authorList>
            <person name="Li R."/>
            <person name="Bekaert M."/>
        </authorList>
    </citation>
    <scope>NUCLEOTIDE SEQUENCE [LARGE SCALE GENOMIC DNA]</scope>
    <source>
        <strain evidence="4">wild</strain>
    </source>
</reference>
<dbReference type="Pfam" id="PF00059">
    <property type="entry name" value="Lectin_C"/>
    <property type="match status" value="1"/>
</dbReference>
<sequence length="201" mass="22652">MVLIYHRKAMFYLNVIVVFAIFNQCVASSDIQSQKFDIETDTRTVQNGESMETLQAVSRLECAMICTNVNNCCSGTYEKNLEQCSLNRACNTPKEQSEGSQTIIKTPERDEAWIGMTDIQSEGHWIWDFDMSNLTLNQWPPGLPNGGGSENCGHYCKQRCGRSSFIWNDTKCSLAFGYLKAVSTTSHPVPFKVTHITRAEI</sequence>
<dbReference type="InterPro" id="IPR001304">
    <property type="entry name" value="C-type_lectin-like"/>
</dbReference>
<organism evidence="3 4">
    <name type="scientific">Mytilus coruscus</name>
    <name type="common">Sea mussel</name>
    <dbReference type="NCBI Taxonomy" id="42192"/>
    <lineage>
        <taxon>Eukaryota</taxon>
        <taxon>Metazoa</taxon>
        <taxon>Spiralia</taxon>
        <taxon>Lophotrochozoa</taxon>
        <taxon>Mollusca</taxon>
        <taxon>Bivalvia</taxon>
        <taxon>Autobranchia</taxon>
        <taxon>Pteriomorphia</taxon>
        <taxon>Mytilida</taxon>
        <taxon>Mytiloidea</taxon>
        <taxon>Mytilidae</taxon>
        <taxon>Mytilinae</taxon>
        <taxon>Mytilus</taxon>
    </lineage>
</organism>
<feature type="chain" id="PRO_5026983321" description="C-type lectin domain-containing protein" evidence="1">
    <location>
        <begin position="29"/>
        <end position="201"/>
    </location>
</feature>
<evidence type="ECO:0000313" key="3">
    <source>
        <dbReference type="EMBL" id="CAC5411744.1"/>
    </source>
</evidence>
<dbReference type="PROSITE" id="PS50041">
    <property type="entry name" value="C_TYPE_LECTIN_2"/>
    <property type="match status" value="1"/>
</dbReference>
<dbReference type="InterPro" id="IPR016187">
    <property type="entry name" value="CTDL_fold"/>
</dbReference>
<dbReference type="Proteomes" id="UP000507470">
    <property type="component" value="Unassembled WGS sequence"/>
</dbReference>
<name>A0A6J8DWS2_MYTCO</name>
<gene>
    <name evidence="3" type="ORF">MCOR_44796</name>
</gene>
<evidence type="ECO:0000259" key="2">
    <source>
        <dbReference type="PROSITE" id="PS50041"/>
    </source>
</evidence>
<accession>A0A6J8DWS2</accession>
<dbReference type="OrthoDB" id="6154520at2759"/>
<feature type="signal peptide" evidence="1">
    <location>
        <begin position="1"/>
        <end position="28"/>
    </location>
</feature>
<proteinExistence type="predicted"/>
<dbReference type="Gene3D" id="3.10.100.10">
    <property type="entry name" value="Mannose-Binding Protein A, subunit A"/>
    <property type="match status" value="1"/>
</dbReference>
<evidence type="ECO:0000313" key="4">
    <source>
        <dbReference type="Proteomes" id="UP000507470"/>
    </source>
</evidence>
<dbReference type="AlphaFoldDB" id="A0A6J8DWS2"/>
<dbReference type="SUPFAM" id="SSF56436">
    <property type="entry name" value="C-type lectin-like"/>
    <property type="match status" value="1"/>
</dbReference>
<keyword evidence="1" id="KW-0732">Signal</keyword>
<evidence type="ECO:0000256" key="1">
    <source>
        <dbReference type="SAM" id="SignalP"/>
    </source>
</evidence>
<keyword evidence="4" id="KW-1185">Reference proteome</keyword>
<dbReference type="EMBL" id="CACVKT020007907">
    <property type="protein sequence ID" value="CAC5411744.1"/>
    <property type="molecule type" value="Genomic_DNA"/>
</dbReference>